<evidence type="ECO:0000313" key="4">
    <source>
        <dbReference type="Proteomes" id="UP000812966"/>
    </source>
</evidence>
<feature type="region of interest" description="Disordered" evidence="2">
    <location>
        <begin position="563"/>
        <end position="639"/>
    </location>
</feature>
<accession>A0A8K0JME8</accession>
<dbReference type="PANTHER" id="PTHR42107">
    <property type="entry name" value="YALI0D24453P"/>
    <property type="match status" value="1"/>
</dbReference>
<evidence type="ECO:0000256" key="2">
    <source>
        <dbReference type="SAM" id="MobiDB-lite"/>
    </source>
</evidence>
<feature type="compositionally biased region" description="Polar residues" evidence="2">
    <location>
        <begin position="73"/>
        <end position="82"/>
    </location>
</feature>
<name>A0A8K0JME8_9TREE</name>
<feature type="compositionally biased region" description="Basic and acidic residues" evidence="2">
    <location>
        <begin position="1"/>
        <end position="14"/>
    </location>
</feature>
<dbReference type="EMBL" id="JABELV010000046">
    <property type="protein sequence ID" value="KAG7558323.1"/>
    <property type="molecule type" value="Genomic_DNA"/>
</dbReference>
<keyword evidence="1" id="KW-0175">Coiled coil</keyword>
<dbReference type="Proteomes" id="UP000812966">
    <property type="component" value="Unassembled WGS sequence"/>
</dbReference>
<feature type="coiled-coil region" evidence="1">
    <location>
        <begin position="439"/>
        <end position="466"/>
    </location>
</feature>
<dbReference type="PANTHER" id="PTHR42107:SF1">
    <property type="entry name" value="WHIM1 DOMAIN-CONTAINING PROTEIN"/>
    <property type="match status" value="1"/>
</dbReference>
<feature type="region of interest" description="Disordered" evidence="2">
    <location>
        <begin position="491"/>
        <end position="548"/>
    </location>
</feature>
<feature type="region of interest" description="Disordered" evidence="2">
    <location>
        <begin position="1"/>
        <end position="82"/>
    </location>
</feature>
<reference evidence="3" key="1">
    <citation type="submission" date="2020-04" db="EMBL/GenBank/DDBJ databases">
        <title>Analysis of mating type loci in Filobasidium floriforme.</title>
        <authorList>
            <person name="Nowrousian M."/>
        </authorList>
    </citation>
    <scope>NUCLEOTIDE SEQUENCE</scope>
    <source>
        <strain evidence="3">CBS 6242</strain>
    </source>
</reference>
<gene>
    <name evidence="3" type="ORF">FFLO_02793</name>
</gene>
<protein>
    <recommendedName>
        <fullName evidence="5">WHIM1 domain-containing protein</fullName>
    </recommendedName>
</protein>
<comment type="caution">
    <text evidence="3">The sequence shown here is derived from an EMBL/GenBank/DDBJ whole genome shotgun (WGS) entry which is preliminary data.</text>
</comment>
<evidence type="ECO:0000313" key="3">
    <source>
        <dbReference type="EMBL" id="KAG7558323.1"/>
    </source>
</evidence>
<feature type="compositionally biased region" description="Acidic residues" evidence="2">
    <location>
        <begin position="498"/>
        <end position="508"/>
    </location>
</feature>
<proteinExistence type="predicted"/>
<feature type="compositionally biased region" description="Low complexity" evidence="2">
    <location>
        <begin position="15"/>
        <end position="28"/>
    </location>
</feature>
<evidence type="ECO:0008006" key="5">
    <source>
        <dbReference type="Google" id="ProtNLM"/>
    </source>
</evidence>
<keyword evidence="4" id="KW-1185">Reference proteome</keyword>
<dbReference type="AlphaFoldDB" id="A0A8K0JME8"/>
<feature type="compositionally biased region" description="Acidic residues" evidence="2">
    <location>
        <begin position="583"/>
        <end position="603"/>
    </location>
</feature>
<evidence type="ECO:0000256" key="1">
    <source>
        <dbReference type="SAM" id="Coils"/>
    </source>
</evidence>
<organism evidence="3 4">
    <name type="scientific">Filobasidium floriforme</name>
    <dbReference type="NCBI Taxonomy" id="5210"/>
    <lineage>
        <taxon>Eukaryota</taxon>
        <taxon>Fungi</taxon>
        <taxon>Dikarya</taxon>
        <taxon>Basidiomycota</taxon>
        <taxon>Agaricomycotina</taxon>
        <taxon>Tremellomycetes</taxon>
        <taxon>Filobasidiales</taxon>
        <taxon>Filobasidiaceae</taxon>
        <taxon>Filobasidium</taxon>
    </lineage>
</organism>
<sequence>MPERQSSARRDRSASSELSDAPIPSSKSSSKKPEQILVSGSNQAYVAKPAAKKTAAGSKVSSSKQNNGKDVKQSNGSSSKRASTVVARSRVFWGRKAQVDCDYEVEGPIKDDWQVAYVWAFLIKFRRDNVPADAERFQKTNVVTELKTVDEFETSLRSEVPDEGLTEALVVLVRPLWRAMADALEDKEKKDLLRRKGAKAKHTPSKALLGLREAINRDNIIDKLSHLIDDRLKPGCPLSVFDAYIFSKTEHYDTEESAKEADVLAAKDVNTLEYREMKENDPLSDRSENNPLRSQGFWTSPWSVKIKIMRQLVDWNLSDTDVHDTITHTRAKGKVPTPYDINRADKGSEQQHWQVIEDTWRVYGIKKPLQIHGSTITCASTKEEYYDLMNRHLAKEQKLPDMKKEQALASSKTKAVQLRNAAILAERDVDFGKFLQGRVEGIEAKFEEIERQREALILKKAKAAEREAREARRIASLPIITNYGRATRSRTKVNYSEQNDEVDDDDDGKIEYRSRRDTNGDGSDAGDYRSSSAEAEAPAHGRNTRNSRTSALTAAHGYATRGTTASTFGDVDGDASRAATESANEDEEAMQEDDASDIEEISDGDGRKRRHSDVDHDEEDEPATKKIHLDDQDDEPEEE</sequence>
<feature type="compositionally biased region" description="Basic and acidic residues" evidence="2">
    <location>
        <begin position="509"/>
        <end position="519"/>
    </location>
</feature>